<dbReference type="InterPro" id="IPR024652">
    <property type="entry name" value="Trichodiene_synth"/>
</dbReference>
<proteinExistence type="inferred from homology"/>
<dbReference type="VEuPathDB" id="FungiDB:ASPCADRAFT_502624"/>
<keyword evidence="5" id="KW-1185">Reference proteome</keyword>
<dbReference type="SUPFAM" id="SSF48576">
    <property type="entry name" value="Terpenoid synthases"/>
    <property type="match status" value="1"/>
</dbReference>
<sequence length="247" mass="28603">MVSKLFYSYVDEPTQEKILLFTAFFWRLDRGDSASVSAAKAFVPTLLCSPDRSPPEQRDYLSVIHSLSHDYDAFDFGRIFKSVVDFMSGLIAEEEILSRISQSPRCDGQFLRRMTGMGEAFAHLCFPRTLGIPPEDYILLIPELEDFMNHVNDVLSFYKESLVGDEVENHILRYARFNQVSVQESVAHFITLAEQSTRNIRQLTAGRPELQRVTELFLQGYLRFNAECPRYRLKECMPQIEYRSWGT</sequence>
<evidence type="ECO:0000313" key="5">
    <source>
        <dbReference type="Proteomes" id="UP000188318"/>
    </source>
</evidence>
<evidence type="ECO:0000313" key="3">
    <source>
        <dbReference type="EMBL" id="OOG00250.1"/>
    </source>
</evidence>
<dbReference type="AlphaFoldDB" id="A0A1R3S0P3"/>
<dbReference type="Proteomes" id="UP000188318">
    <property type="component" value="Unassembled WGS sequence"/>
</dbReference>
<evidence type="ECO:0000313" key="4">
    <source>
        <dbReference type="EMBL" id="OOG00268.1"/>
    </source>
</evidence>
<dbReference type="OMA" id="YLAFHIT"/>
<name>A0A1R3S0P3_ASPC5</name>
<dbReference type="EMBL" id="KV907493">
    <property type="protein sequence ID" value="OOG00268.1"/>
    <property type="molecule type" value="Genomic_DNA"/>
</dbReference>
<gene>
    <name evidence="3" type="ORF">ASPCADRAFT_502610</name>
    <name evidence="4" type="ORF">ASPCADRAFT_502624</name>
</gene>
<dbReference type="EMBL" id="KV907493">
    <property type="protein sequence ID" value="OOG00250.1"/>
    <property type="molecule type" value="Genomic_DNA"/>
</dbReference>
<dbReference type="GO" id="GO:0016838">
    <property type="term" value="F:carbon-oxygen lyase activity, acting on phosphates"/>
    <property type="evidence" value="ECO:0007669"/>
    <property type="project" value="InterPro"/>
</dbReference>
<comment type="similarity">
    <text evidence="1">Belongs to the trichodiene synthase family.</text>
</comment>
<accession>A0A1R3S0P3</accession>
<protein>
    <recommendedName>
        <fullName evidence="6">Terpenoid synthase</fullName>
    </recommendedName>
</protein>
<evidence type="ECO:0000256" key="1">
    <source>
        <dbReference type="ARBA" id="ARBA00007946"/>
    </source>
</evidence>
<reference evidence="5" key="2">
    <citation type="journal article" date="2017" name="Genome Biol.">
        <title>Comparative genomics reveals high biological diversity and specific adaptations in the industrially and medically important fungal genus Aspergillus.</title>
        <authorList>
            <person name="de Vries R.P."/>
            <person name="Riley R."/>
            <person name="Wiebenga A."/>
            <person name="Aguilar-Osorio G."/>
            <person name="Amillis S."/>
            <person name="Uchima C.A."/>
            <person name="Anderluh G."/>
            <person name="Asadollahi M."/>
            <person name="Askin M."/>
            <person name="Barry K."/>
            <person name="Battaglia E."/>
            <person name="Bayram O."/>
            <person name="Benocci T."/>
            <person name="Braus-Stromeyer S.A."/>
            <person name="Caldana C."/>
            <person name="Canovas D."/>
            <person name="Cerqueira G.C."/>
            <person name="Chen F."/>
            <person name="Chen W."/>
            <person name="Choi C."/>
            <person name="Clum A."/>
            <person name="Dos Santos R.A."/>
            <person name="Damasio A.R."/>
            <person name="Diallinas G."/>
            <person name="Emri T."/>
            <person name="Fekete E."/>
            <person name="Flipphi M."/>
            <person name="Freyberg S."/>
            <person name="Gallo A."/>
            <person name="Gournas C."/>
            <person name="Habgood R."/>
            <person name="Hainaut M."/>
            <person name="Harispe M.L."/>
            <person name="Henrissat B."/>
            <person name="Hilden K.S."/>
            <person name="Hope R."/>
            <person name="Hossain A."/>
            <person name="Karabika E."/>
            <person name="Karaffa L."/>
            <person name="Karanyi Z."/>
            <person name="Krasevec N."/>
            <person name="Kuo A."/>
            <person name="Kusch H."/>
            <person name="LaButti K."/>
            <person name="Lagendijk E.L."/>
            <person name="Lapidus A."/>
            <person name="Levasseur A."/>
            <person name="Lindquist E."/>
            <person name="Lipzen A."/>
            <person name="Logrieco A.F."/>
            <person name="MacCabe A."/>
            <person name="Maekelae M.R."/>
            <person name="Malavazi I."/>
            <person name="Melin P."/>
            <person name="Meyer V."/>
            <person name="Mielnichuk N."/>
            <person name="Miskei M."/>
            <person name="Molnar A.P."/>
            <person name="Mule G."/>
            <person name="Ngan C.Y."/>
            <person name="Orejas M."/>
            <person name="Orosz E."/>
            <person name="Ouedraogo J.P."/>
            <person name="Overkamp K.M."/>
            <person name="Park H.-S."/>
            <person name="Perrone G."/>
            <person name="Piumi F."/>
            <person name="Punt P.J."/>
            <person name="Ram A.F."/>
            <person name="Ramon A."/>
            <person name="Rauscher S."/>
            <person name="Record E."/>
            <person name="Riano-Pachon D.M."/>
            <person name="Robert V."/>
            <person name="Roehrig J."/>
            <person name="Ruller R."/>
            <person name="Salamov A."/>
            <person name="Salih N.S."/>
            <person name="Samson R.A."/>
            <person name="Sandor E."/>
            <person name="Sanguinetti M."/>
            <person name="Schuetze T."/>
            <person name="Sepcic K."/>
            <person name="Shelest E."/>
            <person name="Sherlock G."/>
            <person name="Sophianopoulou V."/>
            <person name="Squina F.M."/>
            <person name="Sun H."/>
            <person name="Susca A."/>
            <person name="Todd R.B."/>
            <person name="Tsang A."/>
            <person name="Unkles S.E."/>
            <person name="van de Wiele N."/>
            <person name="van Rossen-Uffink D."/>
            <person name="Oliveira J.V."/>
            <person name="Vesth T.C."/>
            <person name="Visser J."/>
            <person name="Yu J.-H."/>
            <person name="Zhou M."/>
            <person name="Andersen M.R."/>
            <person name="Archer D.B."/>
            <person name="Baker S.E."/>
            <person name="Benoit I."/>
            <person name="Brakhage A.A."/>
            <person name="Braus G.H."/>
            <person name="Fischer R."/>
            <person name="Frisvad J.C."/>
            <person name="Goldman G.H."/>
            <person name="Houbraken J."/>
            <person name="Oakley B."/>
            <person name="Pocsi I."/>
            <person name="Scazzocchio C."/>
            <person name="Seiboth B."/>
            <person name="vanKuyk P.A."/>
            <person name="Wortman J."/>
            <person name="Dyer P.S."/>
            <person name="Grigoriev I.V."/>
        </authorList>
    </citation>
    <scope>NUCLEOTIDE SEQUENCE [LARGE SCALE GENOMIC DNA]</scope>
    <source>
        <strain evidence="5">ITEM 5010</strain>
    </source>
</reference>
<evidence type="ECO:0000256" key="2">
    <source>
        <dbReference type="ARBA" id="ARBA00023239"/>
    </source>
</evidence>
<dbReference type="Gene3D" id="1.10.600.10">
    <property type="entry name" value="Farnesyl Diphosphate Synthase"/>
    <property type="match status" value="1"/>
</dbReference>
<keyword evidence="2" id="KW-0456">Lyase</keyword>
<dbReference type="VEuPathDB" id="FungiDB:ASPCADRAFT_502610"/>
<organism evidence="4 5">
    <name type="scientific">Aspergillus carbonarius (strain ITEM 5010)</name>
    <dbReference type="NCBI Taxonomy" id="602072"/>
    <lineage>
        <taxon>Eukaryota</taxon>
        <taxon>Fungi</taxon>
        <taxon>Dikarya</taxon>
        <taxon>Ascomycota</taxon>
        <taxon>Pezizomycotina</taxon>
        <taxon>Eurotiomycetes</taxon>
        <taxon>Eurotiomycetidae</taxon>
        <taxon>Eurotiales</taxon>
        <taxon>Aspergillaceae</taxon>
        <taxon>Aspergillus</taxon>
        <taxon>Aspergillus subgen. Circumdati</taxon>
    </lineage>
</organism>
<dbReference type="OrthoDB" id="2998174at2759"/>
<dbReference type="Pfam" id="PF06330">
    <property type="entry name" value="TRI5"/>
    <property type="match status" value="1"/>
</dbReference>
<evidence type="ECO:0008006" key="6">
    <source>
        <dbReference type="Google" id="ProtNLM"/>
    </source>
</evidence>
<reference evidence="4" key="1">
    <citation type="submission" date="2016-12" db="EMBL/GenBank/DDBJ databases">
        <authorList>
            <consortium name="DOE Joint Genome Institute"/>
            <person name="Riley R."/>
            <person name="Kuo A."/>
            <person name="Sun H."/>
            <person name="Pangilinan J."/>
            <person name="Culley D."/>
            <person name="Salamov A."/>
            <person name="Magnuson J."/>
            <person name="Bruno K."/>
            <person name="Henrissat B."/>
            <person name="Berka R."/>
            <person name="Tsang A."/>
            <person name="Barry K."/>
            <person name="lapidus A."/>
            <person name="Martin J."/>
            <person name="Lindquist E."/>
            <person name="Wang Z."/>
            <person name="Baker S."/>
            <person name="Grigoriev I."/>
            <person name="Nordberg H.P."/>
            <person name="Cantor M.N."/>
            <person name="Hua S.X."/>
        </authorList>
    </citation>
    <scope>NUCLEOTIDE SEQUENCE [LARGE SCALE GENOMIC DNA]</scope>
    <source>
        <strain evidence="4">ITEM 5010</strain>
    </source>
</reference>
<dbReference type="InterPro" id="IPR008949">
    <property type="entry name" value="Isoprenoid_synthase_dom_sf"/>
</dbReference>
<dbReference type="STRING" id="602072.A0A1R3S0P3"/>